<dbReference type="GO" id="GO:0006325">
    <property type="term" value="P:chromatin organization"/>
    <property type="evidence" value="ECO:0007669"/>
    <property type="project" value="TreeGrafter"/>
</dbReference>
<keyword evidence="1" id="KW-0175">Coiled coil</keyword>
<proteinExistence type="predicted"/>
<feature type="region of interest" description="Disordered" evidence="2">
    <location>
        <begin position="97"/>
        <end position="126"/>
    </location>
</feature>
<dbReference type="EMBL" id="LGRX02006240">
    <property type="protein sequence ID" value="KAK3277132.1"/>
    <property type="molecule type" value="Genomic_DNA"/>
</dbReference>
<organism evidence="4 5">
    <name type="scientific">Cymbomonas tetramitiformis</name>
    <dbReference type="NCBI Taxonomy" id="36881"/>
    <lineage>
        <taxon>Eukaryota</taxon>
        <taxon>Viridiplantae</taxon>
        <taxon>Chlorophyta</taxon>
        <taxon>Pyramimonadophyceae</taxon>
        <taxon>Pyramimonadales</taxon>
        <taxon>Pyramimonadaceae</taxon>
        <taxon>Cymbomonas</taxon>
    </lineage>
</organism>
<dbReference type="AlphaFoldDB" id="A0AAE0GFK6"/>
<dbReference type="GO" id="GO:0005634">
    <property type="term" value="C:nucleus"/>
    <property type="evidence" value="ECO:0007669"/>
    <property type="project" value="InterPro"/>
</dbReference>
<dbReference type="InterPro" id="IPR007005">
    <property type="entry name" value="XAP5"/>
</dbReference>
<comment type="caution">
    <text evidence="4">The sequence shown here is derived from an EMBL/GenBank/DDBJ whole genome shotgun (WGS) entry which is preliminary data.</text>
</comment>
<evidence type="ECO:0000259" key="3">
    <source>
        <dbReference type="Pfam" id="PF04921"/>
    </source>
</evidence>
<reference evidence="4 5" key="1">
    <citation type="journal article" date="2015" name="Genome Biol. Evol.">
        <title>Comparative Genomics of a Bacterivorous Green Alga Reveals Evolutionary Causalities and Consequences of Phago-Mixotrophic Mode of Nutrition.</title>
        <authorList>
            <person name="Burns J.A."/>
            <person name="Paasch A."/>
            <person name="Narechania A."/>
            <person name="Kim E."/>
        </authorList>
    </citation>
    <scope>NUCLEOTIDE SEQUENCE [LARGE SCALE GENOMIC DNA]</scope>
    <source>
        <strain evidence="4 5">PLY_AMNH</strain>
    </source>
</reference>
<accession>A0AAE0GFK6</accession>
<feature type="coiled-coil region" evidence="1">
    <location>
        <begin position="8"/>
        <end position="35"/>
    </location>
</feature>
<gene>
    <name evidence="4" type="ORF">CYMTET_14839</name>
</gene>
<dbReference type="InterPro" id="IPR048337">
    <property type="entry name" value="FAM50A/XAP5_C"/>
</dbReference>
<dbReference type="PANTHER" id="PTHR12722">
    <property type="entry name" value="XAP-5 PROTEIN-RELATED"/>
    <property type="match status" value="1"/>
</dbReference>
<protein>
    <recommendedName>
        <fullName evidence="3">FAM50A/XAP5 C-terminal domain-containing protein</fullName>
    </recommendedName>
</protein>
<evidence type="ECO:0000256" key="2">
    <source>
        <dbReference type="SAM" id="MobiDB-lite"/>
    </source>
</evidence>
<evidence type="ECO:0000313" key="5">
    <source>
        <dbReference type="Proteomes" id="UP001190700"/>
    </source>
</evidence>
<feature type="coiled-coil region" evidence="1">
    <location>
        <begin position="66"/>
        <end position="93"/>
    </location>
</feature>
<dbReference type="Proteomes" id="UP001190700">
    <property type="component" value="Unassembled WGS sequence"/>
</dbReference>
<name>A0AAE0GFK6_9CHLO</name>
<dbReference type="Pfam" id="PF04921">
    <property type="entry name" value="XAP5"/>
    <property type="match status" value="1"/>
</dbReference>
<feature type="non-terminal residue" evidence="4">
    <location>
        <position position="265"/>
    </location>
</feature>
<feature type="domain" description="FAM50A/XAP5 C-terminal" evidence="3">
    <location>
        <begin position="185"/>
        <end position="245"/>
    </location>
</feature>
<sequence>MPLAVNDINRINKLNAKREKEVEKYQALKDEKEKNASGTRLLSFGASSTEVVEHAFKKETVGLQTKAQFTEKRANIEKELEKERKLRERCAEEAELREKQSKRQKKKQKPTVSMLSFGGDDDEEGEFSPPIIKKRTDKFAAVGKNPHADTAFLPDRDRDREERSLREKLKEEWLQKQNLIMDELLEVSYSYWDGTGHRKKLKVRKGDTINTFLKGVKEQLAPDFREMRSASVENMLYIKEDLIIPGVERPPHLHPVHAPNLCLGR</sequence>
<evidence type="ECO:0000256" key="1">
    <source>
        <dbReference type="SAM" id="Coils"/>
    </source>
</evidence>
<evidence type="ECO:0000313" key="4">
    <source>
        <dbReference type="EMBL" id="KAK3277132.1"/>
    </source>
</evidence>
<dbReference type="PANTHER" id="PTHR12722:SF0">
    <property type="entry name" value="PROTEIN FAM50A"/>
    <property type="match status" value="1"/>
</dbReference>
<keyword evidence="5" id="KW-1185">Reference proteome</keyword>